<sequence>MFKPRKKRKILAIITMITLSLTMLPLLALAGTPQDIQGHWAEKWIEKMIQKGIVSGYPDGTFQPTKEITRAEFATIVNNALDKNDATAEANFTDVKTSDWYYRQVAIAKKEGYISGYPDGTFKPNQPISRQEAAVLMTNLLKLDQNAQLRWYSDQNQIGNWAATSIAAVNKAGLMQGYPEGTFQPLNPITRAETAVLIDKVLEYKSAIIPQEESALKGIVQLNGQAQTDAKVKLFKQGTIEVIAETTTDQKGQYSFDVEAGQYDLTAEKSNRIGYLTKVDKTASRNIELQAAVQVTGKLTDKDGKSVNNAAIAFTTNPTFLTKTDNKGEYSLYVLPNRSYTVLAVNPTKESDGFQVVQQNVAIGQENTTLSELKATFAVTTPVVGGGGGGGGFGGGGGTGGTGDDSADSNNDRVKLFSKAQSHGMPTSEVKVKTGDSYEKRYTIYFDGVPLAKATNETVIVASELLRDSTRVDIIIDGSDSLKPVDSVTPVIDF</sequence>
<dbReference type="EMBL" id="CP045875">
    <property type="protein sequence ID" value="QGG47218.1"/>
    <property type="molecule type" value="Genomic_DNA"/>
</dbReference>
<dbReference type="InterPro" id="IPR008969">
    <property type="entry name" value="CarboxyPept-like_regulatory"/>
</dbReference>
<protein>
    <submittedName>
        <fullName evidence="5">S-layer domain protein</fullName>
    </submittedName>
</protein>
<accession>A0A5Q2MXA8</accession>
<dbReference type="AlphaFoldDB" id="A0A5Q2MXA8"/>
<dbReference type="SUPFAM" id="SSF49478">
    <property type="entry name" value="Cna protein B-type domain"/>
    <property type="match status" value="1"/>
</dbReference>
<name>A0A5Q2MXA8_9FIRM</name>
<reference evidence="6" key="1">
    <citation type="submission" date="2019-11" db="EMBL/GenBank/DDBJ databases">
        <title>Genome sequence of Heliorestis convoluta strain HH, an alkaliphilic and minimalistic phototrophic bacterium from a soda lake in Egypt.</title>
        <authorList>
            <person name="Dewey E.D."/>
            <person name="Stokes L.M."/>
            <person name="Burchell B.M."/>
            <person name="Shaffer K.N."/>
            <person name="Huntington A.M."/>
            <person name="Baker J.M."/>
            <person name="Nadendla S."/>
            <person name="Giglio M.G."/>
            <person name="Touchman J.W."/>
            <person name="Blankenship R.E."/>
            <person name="Madigan M.T."/>
            <person name="Sattley W.M."/>
        </authorList>
    </citation>
    <scope>NUCLEOTIDE SEQUENCE [LARGE SCALE GENOMIC DNA]</scope>
    <source>
        <strain evidence="6">HH</strain>
    </source>
</reference>
<feature type="domain" description="SLH" evidence="4">
    <location>
        <begin position="88"/>
        <end position="151"/>
    </location>
</feature>
<dbReference type="PANTHER" id="PTHR43308">
    <property type="entry name" value="OUTER MEMBRANE PROTEIN ALPHA-RELATED"/>
    <property type="match status" value="1"/>
</dbReference>
<proteinExistence type="predicted"/>
<dbReference type="Pfam" id="PF00395">
    <property type="entry name" value="SLH"/>
    <property type="match status" value="3"/>
</dbReference>
<dbReference type="Gene3D" id="2.60.40.10">
    <property type="entry name" value="Immunoglobulins"/>
    <property type="match status" value="1"/>
</dbReference>
<gene>
    <name evidence="5" type="ORF">FTV88_1066</name>
</gene>
<keyword evidence="1" id="KW-0677">Repeat</keyword>
<keyword evidence="6" id="KW-1185">Reference proteome</keyword>
<dbReference type="SUPFAM" id="SSF49464">
    <property type="entry name" value="Carboxypeptidase regulatory domain-like"/>
    <property type="match status" value="1"/>
</dbReference>
<feature type="domain" description="SLH" evidence="4">
    <location>
        <begin position="152"/>
        <end position="212"/>
    </location>
</feature>
<dbReference type="OrthoDB" id="174569at2"/>
<dbReference type="PROSITE" id="PS51272">
    <property type="entry name" value="SLH"/>
    <property type="match status" value="3"/>
</dbReference>
<feature type="domain" description="SLH" evidence="4">
    <location>
        <begin position="28"/>
        <end position="87"/>
    </location>
</feature>
<evidence type="ECO:0000256" key="2">
    <source>
        <dbReference type="SAM" id="MobiDB-lite"/>
    </source>
</evidence>
<feature type="region of interest" description="Disordered" evidence="2">
    <location>
        <begin position="388"/>
        <end position="411"/>
    </location>
</feature>
<evidence type="ECO:0000313" key="6">
    <source>
        <dbReference type="Proteomes" id="UP000366051"/>
    </source>
</evidence>
<dbReference type="PANTHER" id="PTHR43308:SF5">
    <property type="entry name" value="S-LAYER PROTEIN _ PEPTIDOGLYCAN ENDO-BETA-N-ACETYLGLUCOSAMINIDASE"/>
    <property type="match status" value="1"/>
</dbReference>
<dbReference type="Proteomes" id="UP000366051">
    <property type="component" value="Chromosome"/>
</dbReference>
<evidence type="ECO:0000256" key="3">
    <source>
        <dbReference type="SAM" id="SignalP"/>
    </source>
</evidence>
<feature type="compositionally biased region" description="Gly residues" evidence="2">
    <location>
        <begin position="388"/>
        <end position="403"/>
    </location>
</feature>
<dbReference type="Gene3D" id="2.60.40.1120">
    <property type="entry name" value="Carboxypeptidase-like, regulatory domain"/>
    <property type="match status" value="1"/>
</dbReference>
<dbReference type="KEGG" id="hcv:FTV88_1066"/>
<dbReference type="InterPro" id="IPR051465">
    <property type="entry name" value="Cell_Envelope_Struct_Comp"/>
</dbReference>
<dbReference type="InterPro" id="IPR001119">
    <property type="entry name" value="SLH_dom"/>
</dbReference>
<evidence type="ECO:0000256" key="1">
    <source>
        <dbReference type="ARBA" id="ARBA00022737"/>
    </source>
</evidence>
<organism evidence="5 6">
    <name type="scientific">Heliorestis convoluta</name>
    <dbReference type="NCBI Taxonomy" id="356322"/>
    <lineage>
        <taxon>Bacteria</taxon>
        <taxon>Bacillati</taxon>
        <taxon>Bacillota</taxon>
        <taxon>Clostridia</taxon>
        <taxon>Eubacteriales</taxon>
        <taxon>Heliobacteriaceae</taxon>
        <taxon>Heliorestis</taxon>
    </lineage>
</organism>
<evidence type="ECO:0000259" key="4">
    <source>
        <dbReference type="PROSITE" id="PS51272"/>
    </source>
</evidence>
<feature type="signal peptide" evidence="3">
    <location>
        <begin position="1"/>
        <end position="30"/>
    </location>
</feature>
<keyword evidence="3" id="KW-0732">Signal</keyword>
<dbReference type="RefSeq" id="WP_153724644.1">
    <property type="nucleotide sequence ID" value="NZ_CP045875.1"/>
</dbReference>
<feature type="chain" id="PRO_5024445517" evidence="3">
    <location>
        <begin position="31"/>
        <end position="494"/>
    </location>
</feature>
<evidence type="ECO:0000313" key="5">
    <source>
        <dbReference type="EMBL" id="QGG47218.1"/>
    </source>
</evidence>
<dbReference type="InterPro" id="IPR013783">
    <property type="entry name" value="Ig-like_fold"/>
</dbReference>